<proteinExistence type="predicted"/>
<dbReference type="EC" id="3.1.4.46" evidence="2"/>
<reference evidence="2" key="1">
    <citation type="submission" date="2020-02" db="EMBL/GenBank/DDBJ databases">
        <authorList>
            <person name="Meier V. D."/>
        </authorList>
    </citation>
    <scope>NUCLEOTIDE SEQUENCE</scope>
    <source>
        <strain evidence="2">AVDCRST_MAG86</strain>
    </source>
</reference>
<accession>A0A6J4V7K3</accession>
<dbReference type="Pfam" id="PF03009">
    <property type="entry name" value="GDPD"/>
    <property type="match status" value="1"/>
</dbReference>
<organism evidence="2">
    <name type="scientific">uncultured Truepera sp</name>
    <dbReference type="NCBI Taxonomy" id="543023"/>
    <lineage>
        <taxon>Bacteria</taxon>
        <taxon>Thermotogati</taxon>
        <taxon>Deinococcota</taxon>
        <taxon>Deinococci</taxon>
        <taxon>Trueperales</taxon>
        <taxon>Trueperaceae</taxon>
        <taxon>Truepera</taxon>
        <taxon>environmental samples</taxon>
    </lineage>
</organism>
<dbReference type="PROSITE" id="PS51704">
    <property type="entry name" value="GP_PDE"/>
    <property type="match status" value="1"/>
</dbReference>
<evidence type="ECO:0000313" key="2">
    <source>
        <dbReference type="EMBL" id="CAA9571511.1"/>
    </source>
</evidence>
<sequence>MTIPWAVLLLVFWPFFWKPRAIPGLTPKPTLLLGHRGVRGSLPENSLAAFKAALDAGLDGLETDLQRSRDGHLVLIHDFSLPDGRSVSALNCRELQEADPKIPTLEALFVLARPYQGTLLNLELKTYGWRTGGLERAAARAIQNSGLGARVLVSSFNPISLMRLRLRAPGVRTALLYSPEGPGWLRGNRAARLFARLLHLDALHPHFSLVDAPLARWAARRGVMLNTWTVNDPQEVARLTRLNVNGLMADDPKALKDAFKEALWSLEK</sequence>
<dbReference type="EMBL" id="CADCWP010000128">
    <property type="protein sequence ID" value="CAA9571511.1"/>
    <property type="molecule type" value="Genomic_DNA"/>
</dbReference>
<dbReference type="InterPro" id="IPR030395">
    <property type="entry name" value="GP_PDE_dom"/>
</dbReference>
<protein>
    <submittedName>
        <fullName evidence="2">Glycerophosphoryl diester phosphodiesterase</fullName>
        <ecNumber evidence="2">3.1.4.46</ecNumber>
    </submittedName>
</protein>
<name>A0A6J4V7K3_9DEIN</name>
<dbReference type="GO" id="GO:0008889">
    <property type="term" value="F:glycerophosphodiester phosphodiesterase activity"/>
    <property type="evidence" value="ECO:0007669"/>
    <property type="project" value="UniProtKB-EC"/>
</dbReference>
<dbReference type="PANTHER" id="PTHR46211">
    <property type="entry name" value="GLYCEROPHOSPHORYL DIESTER PHOSPHODIESTERASE"/>
    <property type="match status" value="1"/>
</dbReference>
<dbReference type="InterPro" id="IPR017946">
    <property type="entry name" value="PLC-like_Pdiesterase_TIM-brl"/>
</dbReference>
<keyword evidence="2" id="KW-0378">Hydrolase</keyword>
<dbReference type="Gene3D" id="3.20.20.190">
    <property type="entry name" value="Phosphatidylinositol (PI) phosphodiesterase"/>
    <property type="match status" value="1"/>
</dbReference>
<feature type="domain" description="GP-PDE" evidence="1">
    <location>
        <begin position="30"/>
        <end position="259"/>
    </location>
</feature>
<dbReference type="CDD" id="cd08556">
    <property type="entry name" value="GDPD"/>
    <property type="match status" value="1"/>
</dbReference>
<dbReference type="SUPFAM" id="SSF51695">
    <property type="entry name" value="PLC-like phosphodiesterases"/>
    <property type="match status" value="1"/>
</dbReference>
<dbReference type="AlphaFoldDB" id="A0A6J4V7K3"/>
<dbReference type="PANTHER" id="PTHR46211:SF1">
    <property type="entry name" value="GLYCEROPHOSPHODIESTER PHOSPHODIESTERASE, CYTOPLASMIC"/>
    <property type="match status" value="1"/>
</dbReference>
<evidence type="ECO:0000259" key="1">
    <source>
        <dbReference type="PROSITE" id="PS51704"/>
    </source>
</evidence>
<gene>
    <name evidence="2" type="ORF">AVDCRST_MAG86-1710</name>
</gene>
<dbReference type="GO" id="GO:0006629">
    <property type="term" value="P:lipid metabolic process"/>
    <property type="evidence" value="ECO:0007669"/>
    <property type="project" value="InterPro"/>
</dbReference>